<evidence type="ECO:0000313" key="2">
    <source>
        <dbReference type="EMBL" id="CRZ02524.1"/>
    </source>
</evidence>
<proteinExistence type="predicted"/>
<organism evidence="2">
    <name type="scientific">Spongospora subterranea</name>
    <dbReference type="NCBI Taxonomy" id="70186"/>
    <lineage>
        <taxon>Eukaryota</taxon>
        <taxon>Sar</taxon>
        <taxon>Rhizaria</taxon>
        <taxon>Endomyxa</taxon>
        <taxon>Phytomyxea</taxon>
        <taxon>Plasmodiophorida</taxon>
        <taxon>Plasmodiophoridae</taxon>
        <taxon>Spongospora</taxon>
    </lineage>
</organism>
<evidence type="ECO:0000256" key="1">
    <source>
        <dbReference type="SAM" id="MobiDB-lite"/>
    </source>
</evidence>
<feature type="compositionally biased region" description="Acidic residues" evidence="1">
    <location>
        <begin position="271"/>
        <end position="280"/>
    </location>
</feature>
<protein>
    <submittedName>
        <fullName evidence="2">Uncharacterized protein</fullName>
    </submittedName>
</protein>
<reference evidence="2" key="1">
    <citation type="submission" date="2015-04" db="EMBL/GenBank/DDBJ databases">
        <title>The genome sequence of the plant pathogenic Rhizarian Plasmodiophora brassicae reveals insights in its biotrophic life cycle and the origin of chitin synthesis.</title>
        <authorList>
            <person name="Schwelm A."/>
            <person name="Fogelqvist J."/>
            <person name="Knaust A."/>
            <person name="Julke S."/>
            <person name="Lilja T."/>
            <person name="Dhandapani V."/>
            <person name="Bonilla-Rosso G."/>
            <person name="Karlsson M."/>
            <person name="Shevchenko A."/>
            <person name="Choi S.R."/>
            <person name="Kim H.G."/>
            <person name="Park J.Y."/>
            <person name="Lim Y.P."/>
            <person name="Ludwig-Muller J."/>
            <person name="Dixelius C."/>
        </authorList>
    </citation>
    <scope>NUCLEOTIDE SEQUENCE</scope>
    <source>
        <tissue evidence="2">Potato root galls</tissue>
    </source>
</reference>
<dbReference type="EMBL" id="HACM01002082">
    <property type="protein sequence ID" value="CRZ02524.1"/>
    <property type="molecule type" value="Transcribed_RNA"/>
</dbReference>
<feature type="compositionally biased region" description="Acidic residues" evidence="1">
    <location>
        <begin position="190"/>
        <end position="204"/>
    </location>
</feature>
<name>A0A0H5R3F9_9EUKA</name>
<sequence length="293" mass="33485">MDLPSGLFEGDRTESEDFLDCVLFQIDYPQESVIPWRPVGDTTTILPSDRDELVRRTPPLLYLGRPALGPFKRIHIRLENEIVSTIVLADLYDSPKPNAERRLRHVAQTNTGTCNTILEALRNMVPVPSSPVPQEGEVFYPGEWCRSIFELGQQLGTPDWFPLSEKAEESDLTHVESTATTQDCDRDLVQDDQEQEQSDQEEEQGFITPEWGKWSPLNVEHLFDEPPSPRWCCNGPPREEDRGIFIPYGVRDPEERSDWSPRCFLWSPLDNDTDGLDDDKDGNGDNQDEQPKT</sequence>
<dbReference type="AlphaFoldDB" id="A0A0H5R3F9"/>
<feature type="region of interest" description="Disordered" evidence="1">
    <location>
        <begin position="190"/>
        <end position="211"/>
    </location>
</feature>
<accession>A0A0H5R3F9</accession>
<feature type="region of interest" description="Disordered" evidence="1">
    <location>
        <begin position="266"/>
        <end position="293"/>
    </location>
</feature>